<dbReference type="GO" id="GO:0030626">
    <property type="term" value="F:U12 snRNA binding"/>
    <property type="evidence" value="ECO:0007669"/>
    <property type="project" value="TreeGrafter"/>
</dbReference>
<accession>A0A2T7PXI6</accession>
<dbReference type="CDD" id="cd12239">
    <property type="entry name" value="RRM2_RBM40_like"/>
    <property type="match status" value="1"/>
</dbReference>
<reference evidence="10 11" key="1">
    <citation type="submission" date="2018-04" db="EMBL/GenBank/DDBJ databases">
        <title>The genome of golden apple snail Pomacea canaliculata provides insight into stress tolerance and invasive adaptation.</title>
        <authorList>
            <person name="Liu C."/>
            <person name="Liu B."/>
            <person name="Ren Y."/>
            <person name="Zhang Y."/>
            <person name="Wang H."/>
            <person name="Li S."/>
            <person name="Jiang F."/>
            <person name="Yin L."/>
            <person name="Zhang G."/>
            <person name="Qian W."/>
            <person name="Fan W."/>
        </authorList>
    </citation>
    <scope>NUCLEOTIDE SEQUENCE [LARGE SCALE GENOMIC DNA]</scope>
    <source>
        <strain evidence="10">SZHN2017</strain>
        <tissue evidence="10">Muscle</tissue>
    </source>
</reference>
<keyword evidence="3" id="KW-0677">Repeat</keyword>
<dbReference type="InterPro" id="IPR041667">
    <property type="entry name" value="Cupin_8"/>
</dbReference>
<evidence type="ECO:0000256" key="4">
    <source>
        <dbReference type="ARBA" id="ARBA00022884"/>
    </source>
</evidence>
<evidence type="ECO:0000313" key="11">
    <source>
        <dbReference type="Proteomes" id="UP000245119"/>
    </source>
</evidence>
<dbReference type="Gene3D" id="6.10.140.1470">
    <property type="match status" value="1"/>
</dbReference>
<dbReference type="Gene3D" id="3.30.70.330">
    <property type="match status" value="1"/>
</dbReference>
<keyword evidence="4 6" id="KW-0694">RNA-binding</keyword>
<dbReference type="InterPro" id="IPR003347">
    <property type="entry name" value="JmjC_dom"/>
</dbReference>
<dbReference type="STRING" id="400727.A0A2T7PXI6"/>
<evidence type="ECO:0000256" key="1">
    <source>
        <dbReference type="ARBA" id="ARBA00004123"/>
    </source>
</evidence>
<dbReference type="InterPro" id="IPR035979">
    <property type="entry name" value="RBD_domain_sf"/>
</dbReference>
<dbReference type="PROSITE" id="PS51184">
    <property type="entry name" value="JMJC"/>
    <property type="match status" value="1"/>
</dbReference>
<feature type="compositionally biased region" description="Basic and acidic residues" evidence="7">
    <location>
        <begin position="205"/>
        <end position="225"/>
    </location>
</feature>
<evidence type="ECO:0000256" key="5">
    <source>
        <dbReference type="ARBA" id="ARBA00023242"/>
    </source>
</evidence>
<dbReference type="SUPFAM" id="SSF54928">
    <property type="entry name" value="RNA-binding domain, RBD"/>
    <property type="match status" value="2"/>
</dbReference>
<dbReference type="AlphaFoldDB" id="A0A2T7PXI6"/>
<proteinExistence type="predicted"/>
<evidence type="ECO:0000259" key="8">
    <source>
        <dbReference type="PROSITE" id="PS50102"/>
    </source>
</evidence>
<evidence type="ECO:0000256" key="7">
    <source>
        <dbReference type="SAM" id="MobiDB-lite"/>
    </source>
</evidence>
<dbReference type="PANTHER" id="PTHR16105:SF0">
    <property type="entry name" value="RNA-BINDING REGION-CONTAINING PROTEIN 3"/>
    <property type="match status" value="1"/>
</dbReference>
<comment type="subcellular location">
    <subcellularLocation>
        <location evidence="1">Nucleus</location>
    </subcellularLocation>
</comment>
<feature type="region of interest" description="Disordered" evidence="7">
    <location>
        <begin position="199"/>
        <end position="226"/>
    </location>
</feature>
<dbReference type="EMBL" id="PZQS01000001">
    <property type="protein sequence ID" value="PVD38143.1"/>
    <property type="molecule type" value="Genomic_DNA"/>
</dbReference>
<dbReference type="Gene3D" id="6.10.250.610">
    <property type="match status" value="1"/>
</dbReference>
<dbReference type="OrthoDB" id="277802at2759"/>
<dbReference type="InterPro" id="IPR012677">
    <property type="entry name" value="Nucleotide-bd_a/b_plait_sf"/>
</dbReference>
<name>A0A2T7PXI6_POMCA</name>
<dbReference type="Pfam" id="PF00076">
    <property type="entry name" value="RRM_1"/>
    <property type="match status" value="1"/>
</dbReference>
<evidence type="ECO:0000256" key="3">
    <source>
        <dbReference type="ARBA" id="ARBA00022737"/>
    </source>
</evidence>
<evidence type="ECO:0000256" key="2">
    <source>
        <dbReference type="ARBA" id="ARBA00020364"/>
    </source>
</evidence>
<dbReference type="Proteomes" id="UP000245119">
    <property type="component" value="Linkage Group LG1"/>
</dbReference>
<organism evidence="10 11">
    <name type="scientific">Pomacea canaliculata</name>
    <name type="common">Golden apple snail</name>
    <dbReference type="NCBI Taxonomy" id="400727"/>
    <lineage>
        <taxon>Eukaryota</taxon>
        <taxon>Metazoa</taxon>
        <taxon>Spiralia</taxon>
        <taxon>Lophotrochozoa</taxon>
        <taxon>Mollusca</taxon>
        <taxon>Gastropoda</taxon>
        <taxon>Caenogastropoda</taxon>
        <taxon>Architaenioglossa</taxon>
        <taxon>Ampullarioidea</taxon>
        <taxon>Ampullariidae</taxon>
        <taxon>Pomacea</taxon>
    </lineage>
</organism>
<feature type="domain" description="RRM" evidence="8">
    <location>
        <begin position="473"/>
        <end position="556"/>
    </location>
</feature>
<feature type="domain" description="JmjC" evidence="9">
    <location>
        <begin position="1"/>
        <end position="104"/>
    </location>
</feature>
<dbReference type="Pfam" id="PF13621">
    <property type="entry name" value="Cupin_8"/>
    <property type="match status" value="1"/>
</dbReference>
<sequence length="563" mass="64345">MDNMLIQVTGHKKVVLFSPQEACNLYLDGDKSAVLDIDNPDLIRFPKFAKACRIEGCLEPGDILFIPALWFHNVISKDFGIAVNVFWKHLQNDLYDGKDTYGNKDLIPAQRAMQIVDNAIKALENLPKEYRDFYARRLMLRIQVRVMGNKGPLKHTAFAEFQNKETALQVLAKLHQVELLGCKIVVELARDQDIHHFPSVTDTQPESRIHEKNAKDDKVNEKKDNEVEENPFDFSFHKWGLKYPRRRRLFYLYPPPSPSILMNISNALAACPKFYVQAADTIISGYTADKLETEEMELSSTEESEIEGDAGIHRPDEEVLLKRPQREKRRVRKRARLSLVQPQNFEVKPSSHAVSLEEVFEQIAESGSRRKIQLNLPNAVTDAAESQVLPLPEQPEDTAGNVIDADKEVQSSGFGVLTPVVKPLDKGNEEEKEKEWSETIFVTDSELSKGRMSHKETEKIAVFRNYQQGEPSRRLYIKNLARQVTEEDLHWIFGRYVNWADEGEKIMFDIRLMREGRMKGQAFVTLPGTEQAKQAVADVNAFVLKGKPMAVQFARSAKHQDDD</sequence>
<dbReference type="Gene3D" id="2.60.120.650">
    <property type="entry name" value="Cupin"/>
    <property type="match status" value="1"/>
</dbReference>
<dbReference type="InterPro" id="IPR000504">
    <property type="entry name" value="RRM_dom"/>
</dbReference>
<gene>
    <name evidence="10" type="ORF">C0Q70_00754</name>
</gene>
<keyword evidence="11" id="KW-1185">Reference proteome</keyword>
<dbReference type="SMART" id="SM00360">
    <property type="entry name" value="RRM"/>
    <property type="match status" value="2"/>
</dbReference>
<keyword evidence="5" id="KW-0539">Nucleus</keyword>
<evidence type="ECO:0000256" key="6">
    <source>
        <dbReference type="PROSITE-ProRule" id="PRU00176"/>
    </source>
</evidence>
<evidence type="ECO:0000259" key="9">
    <source>
        <dbReference type="PROSITE" id="PS51184"/>
    </source>
</evidence>
<dbReference type="SUPFAM" id="SSF51197">
    <property type="entry name" value="Clavaminate synthase-like"/>
    <property type="match status" value="1"/>
</dbReference>
<dbReference type="FunFam" id="3.30.70.330:FF:000207">
    <property type="entry name" value="RNA-binding region (RNP1, RRM)-containing 3"/>
    <property type="match status" value="1"/>
</dbReference>
<dbReference type="PANTHER" id="PTHR16105">
    <property type="entry name" value="RNA-BINDING REGION-CONTAINING PROTEIN 3"/>
    <property type="match status" value="1"/>
</dbReference>
<dbReference type="GO" id="GO:0005689">
    <property type="term" value="C:U12-type spliceosomal complex"/>
    <property type="evidence" value="ECO:0007669"/>
    <property type="project" value="TreeGrafter"/>
</dbReference>
<dbReference type="InterPro" id="IPR045164">
    <property type="entry name" value="RBM41/RNPC3"/>
</dbReference>
<evidence type="ECO:0000313" key="10">
    <source>
        <dbReference type="EMBL" id="PVD38143.1"/>
    </source>
</evidence>
<dbReference type="GO" id="GO:0097157">
    <property type="term" value="F:pre-mRNA intronic binding"/>
    <property type="evidence" value="ECO:0007669"/>
    <property type="project" value="TreeGrafter"/>
</dbReference>
<comment type="caution">
    <text evidence="10">The sequence shown here is derived from an EMBL/GenBank/DDBJ whole genome shotgun (WGS) entry which is preliminary data.</text>
</comment>
<protein>
    <recommendedName>
        <fullName evidence="2">RNA-binding region-containing protein 3</fullName>
    </recommendedName>
</protein>
<dbReference type="PROSITE" id="PS50102">
    <property type="entry name" value="RRM"/>
    <property type="match status" value="1"/>
</dbReference>
<dbReference type="GO" id="GO:0000398">
    <property type="term" value="P:mRNA splicing, via spliceosome"/>
    <property type="evidence" value="ECO:0007669"/>
    <property type="project" value="TreeGrafter"/>
</dbReference>